<dbReference type="PROSITE" id="PS51257">
    <property type="entry name" value="PROKAR_LIPOPROTEIN"/>
    <property type="match status" value="1"/>
</dbReference>
<evidence type="ECO:0008006" key="3">
    <source>
        <dbReference type="Google" id="ProtNLM"/>
    </source>
</evidence>
<dbReference type="Pfam" id="PF04343">
    <property type="entry name" value="DUF488"/>
    <property type="match status" value="1"/>
</dbReference>
<dbReference type="PANTHER" id="PTHR39337:SF1">
    <property type="entry name" value="BLR5642 PROTEIN"/>
    <property type="match status" value="1"/>
</dbReference>
<evidence type="ECO:0000313" key="2">
    <source>
        <dbReference type="EMBL" id="CAA9420812.1"/>
    </source>
</evidence>
<reference evidence="2" key="1">
    <citation type="submission" date="2020-02" db="EMBL/GenBank/DDBJ databases">
        <authorList>
            <person name="Meier V. D."/>
        </authorList>
    </citation>
    <scope>NUCLEOTIDE SEQUENCE</scope>
    <source>
        <strain evidence="2">AVDCRST_MAG55</strain>
    </source>
</reference>
<dbReference type="PANTHER" id="PTHR39337">
    <property type="entry name" value="BLR5642 PROTEIN"/>
    <property type="match status" value="1"/>
</dbReference>
<gene>
    <name evidence="2" type="ORF">AVDCRST_MAG55-1973</name>
</gene>
<sequence>MSRPKRNLRQCPSSRRDPTVVAQALSVLSACSQYVSEVGEKGLSGILSQEATVEGLMTEGQPEDTPSTLTIGHSTRSFEQFADLLSTNGVECLVDVRRFPHSPRHPQFSEESLPGRLREQGIGYRHLPGLGGRRKPKPDSPNTGWRNSSFRGYADHMATAEFAEGVGRLLELCGRGRACLMCSEAVWWRCHRRMIADALVVRGFPVEHVLGEARRQRHELTAFAQIVDKVGDKRLVYPSEGPTHGEDGGCA</sequence>
<accession>A0A6J4PVJ2</accession>
<dbReference type="InterPro" id="IPR007438">
    <property type="entry name" value="DUF488"/>
</dbReference>
<dbReference type="EMBL" id="CADCUZ010000092">
    <property type="protein sequence ID" value="CAA9420812.1"/>
    <property type="molecule type" value="Genomic_DNA"/>
</dbReference>
<evidence type="ECO:0000256" key="1">
    <source>
        <dbReference type="SAM" id="MobiDB-lite"/>
    </source>
</evidence>
<name>A0A6J4PVJ2_9ACTN</name>
<proteinExistence type="predicted"/>
<protein>
    <recommendedName>
        <fullName evidence="3">HhH-GPD domain-containing protein</fullName>
    </recommendedName>
</protein>
<dbReference type="AlphaFoldDB" id="A0A6J4PVJ2"/>
<feature type="region of interest" description="Disordered" evidence="1">
    <location>
        <begin position="125"/>
        <end position="147"/>
    </location>
</feature>
<organism evidence="2">
    <name type="scientific">uncultured Rubrobacteraceae bacterium</name>
    <dbReference type="NCBI Taxonomy" id="349277"/>
    <lineage>
        <taxon>Bacteria</taxon>
        <taxon>Bacillati</taxon>
        <taxon>Actinomycetota</taxon>
        <taxon>Rubrobacteria</taxon>
        <taxon>Rubrobacterales</taxon>
        <taxon>Rubrobacteraceae</taxon>
        <taxon>environmental samples</taxon>
    </lineage>
</organism>